<evidence type="ECO:0000313" key="1">
    <source>
        <dbReference type="EMBL" id="SQH76845.1"/>
    </source>
</evidence>
<dbReference type="EMBL" id="LS483452">
    <property type="protein sequence ID" value="SQH76845.1"/>
    <property type="molecule type" value="Genomic_DNA"/>
</dbReference>
<name>A0A330M4H7_9GAMM</name>
<protein>
    <submittedName>
        <fullName evidence="1">Uncharacterized protein</fullName>
    </submittedName>
</protein>
<dbReference type="KEGG" id="sbk:SHEWBE_2882"/>
<accession>A0A330M4H7</accession>
<sequence length="54" mass="6432">MTRDWVKSRVWMFNRIEASHSMLHLDMSVKNGVYQEYYIGLSPINGIVLRFDLI</sequence>
<organism evidence="1 2">
    <name type="scientific">Shewanella benthica</name>
    <dbReference type="NCBI Taxonomy" id="43661"/>
    <lineage>
        <taxon>Bacteria</taxon>
        <taxon>Pseudomonadati</taxon>
        <taxon>Pseudomonadota</taxon>
        <taxon>Gammaproteobacteria</taxon>
        <taxon>Alteromonadales</taxon>
        <taxon>Shewanellaceae</taxon>
        <taxon>Shewanella</taxon>
    </lineage>
</organism>
<dbReference type="Proteomes" id="UP000250123">
    <property type="component" value="Chromosome SHEWBE"/>
</dbReference>
<reference evidence="2" key="1">
    <citation type="submission" date="2018-06" db="EMBL/GenBank/DDBJ databases">
        <authorList>
            <person name="Cea G.-C."/>
            <person name="William W."/>
        </authorList>
    </citation>
    <scope>NUCLEOTIDE SEQUENCE [LARGE SCALE GENOMIC DNA]</scope>
    <source>
        <strain evidence="2">DB21MT-2</strain>
    </source>
</reference>
<evidence type="ECO:0000313" key="2">
    <source>
        <dbReference type="Proteomes" id="UP000250123"/>
    </source>
</evidence>
<gene>
    <name evidence="1" type="ORF">SHEWBE_2882</name>
</gene>
<dbReference type="AlphaFoldDB" id="A0A330M4H7"/>
<proteinExistence type="predicted"/>